<feature type="domain" description="RRM" evidence="12">
    <location>
        <begin position="43"/>
        <end position="120"/>
    </location>
</feature>
<dbReference type="InterPro" id="IPR014001">
    <property type="entry name" value="Helicase_ATP-bd"/>
</dbReference>
<dbReference type="InterPro" id="IPR035979">
    <property type="entry name" value="RBD_domain_sf"/>
</dbReference>
<feature type="domain" description="RRM" evidence="12">
    <location>
        <begin position="144"/>
        <end position="217"/>
    </location>
</feature>
<dbReference type="PROSITE" id="PS51192">
    <property type="entry name" value="HELICASE_ATP_BIND_1"/>
    <property type="match status" value="1"/>
</dbReference>
<keyword evidence="8" id="KW-0479">Metal-binding</keyword>
<evidence type="ECO:0000259" key="15">
    <source>
        <dbReference type="PROSITE" id="PS51194"/>
    </source>
</evidence>
<feature type="short sequence motif" description="Q motif" evidence="10">
    <location>
        <begin position="490"/>
        <end position="518"/>
    </location>
</feature>
<dbReference type="GO" id="GO:0008270">
    <property type="term" value="F:zinc ion binding"/>
    <property type="evidence" value="ECO:0007669"/>
    <property type="project" value="UniProtKB-KW"/>
</dbReference>
<dbReference type="InterPro" id="IPR036875">
    <property type="entry name" value="Znf_CCHC_sf"/>
</dbReference>
<dbReference type="Pfam" id="PF00270">
    <property type="entry name" value="DEAD"/>
    <property type="match status" value="1"/>
</dbReference>
<name>W6AC35_NANBJ</name>
<dbReference type="EC" id="3.6.4.13" evidence="2"/>
<dbReference type="InterPro" id="IPR000504">
    <property type="entry name" value="RRM_dom"/>
</dbReference>
<evidence type="ECO:0000256" key="5">
    <source>
        <dbReference type="ARBA" id="ARBA00022806"/>
    </source>
</evidence>
<evidence type="ECO:0000256" key="6">
    <source>
        <dbReference type="ARBA" id="ARBA00022840"/>
    </source>
</evidence>
<dbReference type="InterPro" id="IPR001878">
    <property type="entry name" value="Znf_CCHC"/>
</dbReference>
<evidence type="ECO:0000259" key="14">
    <source>
        <dbReference type="PROSITE" id="PS51192"/>
    </source>
</evidence>
<dbReference type="FunFam" id="3.40.50.300:FF:000008">
    <property type="entry name" value="ATP-dependent RNA helicase RhlB"/>
    <property type="match status" value="1"/>
</dbReference>
<dbReference type="GO" id="GO:0003723">
    <property type="term" value="F:RNA binding"/>
    <property type="evidence" value="ECO:0007669"/>
    <property type="project" value="UniProtKB-UniRule"/>
</dbReference>
<evidence type="ECO:0000259" key="12">
    <source>
        <dbReference type="PROSITE" id="PS50102"/>
    </source>
</evidence>
<dbReference type="Gene3D" id="4.10.60.10">
    <property type="entry name" value="Zinc finger, CCHC-type"/>
    <property type="match status" value="1"/>
</dbReference>
<proteinExistence type="evidence at transcript level"/>
<dbReference type="PANTHER" id="PTHR47958">
    <property type="entry name" value="ATP-DEPENDENT RNA HELICASE DBP3"/>
    <property type="match status" value="1"/>
</dbReference>
<dbReference type="SMART" id="SM00360">
    <property type="entry name" value="RRM"/>
    <property type="match status" value="3"/>
</dbReference>
<dbReference type="GO" id="GO:0016787">
    <property type="term" value="F:hydrolase activity"/>
    <property type="evidence" value="ECO:0007669"/>
    <property type="project" value="UniProtKB-KW"/>
</dbReference>
<evidence type="ECO:0000256" key="8">
    <source>
        <dbReference type="PROSITE-ProRule" id="PRU00047"/>
    </source>
</evidence>
<evidence type="ECO:0000256" key="9">
    <source>
        <dbReference type="PROSITE-ProRule" id="PRU00176"/>
    </source>
</evidence>
<feature type="domain" description="RRM" evidence="12">
    <location>
        <begin position="288"/>
        <end position="365"/>
    </location>
</feature>
<evidence type="ECO:0000259" key="13">
    <source>
        <dbReference type="PROSITE" id="PS50158"/>
    </source>
</evidence>
<dbReference type="SUPFAM" id="SSF54928">
    <property type="entry name" value="RNA-binding domain, RBD"/>
    <property type="match status" value="3"/>
</dbReference>
<feature type="region of interest" description="Disordered" evidence="11">
    <location>
        <begin position="1"/>
        <end position="41"/>
    </location>
</feature>
<feature type="region of interest" description="Disordered" evidence="11">
    <location>
        <begin position="214"/>
        <end position="290"/>
    </location>
</feature>
<dbReference type="PROSITE" id="PS50158">
    <property type="entry name" value="ZF_CCHC"/>
    <property type="match status" value="1"/>
</dbReference>
<feature type="compositionally biased region" description="Gly residues" evidence="11">
    <location>
        <begin position="900"/>
        <end position="917"/>
    </location>
</feature>
<comment type="similarity">
    <text evidence="1">Belongs to the DEAD box helicase family. DDX4/VASA subfamily.</text>
</comment>
<dbReference type="InterPro" id="IPR012677">
    <property type="entry name" value="Nucleotide-bd_a/b_plait_sf"/>
</dbReference>
<evidence type="ECO:0000256" key="11">
    <source>
        <dbReference type="SAM" id="MobiDB-lite"/>
    </source>
</evidence>
<dbReference type="Pfam" id="PF00098">
    <property type="entry name" value="zf-CCHC"/>
    <property type="match status" value="1"/>
</dbReference>
<feature type="compositionally biased region" description="Gly residues" evidence="11">
    <location>
        <begin position="368"/>
        <end position="379"/>
    </location>
</feature>
<evidence type="ECO:0000256" key="1">
    <source>
        <dbReference type="ARBA" id="ARBA00010132"/>
    </source>
</evidence>
<evidence type="ECO:0000256" key="10">
    <source>
        <dbReference type="PROSITE-ProRule" id="PRU00552"/>
    </source>
</evidence>
<reference evidence="17" key="1">
    <citation type="journal article" date="2015" name="Evodevo">
        <title>Stem cells in Nanomia bijuga (Siphonophora), a colonial animal with localized growth zones.</title>
        <authorList>
            <person name="Siebert S."/>
            <person name="Goetz F.E."/>
            <person name="Church S.H."/>
            <person name="Bhattacharyya P."/>
            <person name="Zapata F."/>
            <person name="Haddock S.H."/>
            <person name="Dunn C.W."/>
        </authorList>
    </citation>
    <scope>NUCLEOTIDE SEQUENCE</scope>
    <source>
        <tissue evidence="17">Mixed</tissue>
    </source>
</reference>
<dbReference type="AlphaFoldDB" id="W6AC35"/>
<dbReference type="Gene3D" id="3.30.70.330">
    <property type="match status" value="3"/>
</dbReference>
<protein>
    <recommendedName>
        <fullName evidence="2">RNA helicase</fullName>
        <ecNumber evidence="2">3.6.4.13</ecNumber>
    </recommendedName>
</protein>
<dbReference type="GO" id="GO:0003724">
    <property type="term" value="F:RNA helicase activity"/>
    <property type="evidence" value="ECO:0007669"/>
    <property type="project" value="UniProtKB-EC"/>
</dbReference>
<dbReference type="PROSITE" id="PS50102">
    <property type="entry name" value="RRM"/>
    <property type="match status" value="3"/>
</dbReference>
<dbReference type="InterPro" id="IPR014014">
    <property type="entry name" value="RNA_helicase_DEAD_Q_motif"/>
</dbReference>
<keyword evidence="8" id="KW-0863">Zinc-finger</keyword>
<dbReference type="SMART" id="SM00343">
    <property type="entry name" value="ZnF_C2HC"/>
    <property type="match status" value="1"/>
</dbReference>
<keyword evidence="6" id="KW-0067">ATP-binding</keyword>
<keyword evidence="4" id="KW-0378">Hydrolase</keyword>
<dbReference type="GO" id="GO:0005524">
    <property type="term" value="F:ATP binding"/>
    <property type="evidence" value="ECO:0007669"/>
    <property type="project" value="UniProtKB-KW"/>
</dbReference>
<keyword evidence="3" id="KW-0547">Nucleotide-binding</keyword>
<sequence>MFAALKSGAPLPVIPKSAPPAAAPQGDSNSGFQRNDRGGDKNLQAKVFNIPEGTEDNDLRNHFASCGEVTGVKILPIRDGKVTTLGFVTFTDMDGVRKACSEMNNIEFNGSPLRVMENTPPGGGASISNNSGGRMGGDNCQCKVYNIPESTQEESLKAYFGAIGEVTRVKILPCREGKDVTLGFVSFASSDDCNRAVSELNEKEFNGSNLRVQSADGGSGGGGGSFSAGVSTGTFMNGSGNGHGNQGNGVDADERPQRGFGRGAQMLMNANQTNGAPGGRPSGGARGPQAKVFGIPEGTDHNELKEFFASAGEVKFVKVLPLREGKDNCLGFIEFATDSEVENAVSTFDGQDFNGSTLKVMVGQSGGGGGGNFNGGGAPWGNNSSGPTMRLPREEQMPRGEMNGGGGDIMLPEGGSNNACRRCGEEGHWSRECVNAPMANSTQAVTYIPPPPPETESEIFEQGVHQGINFDNFDCIPVEFTGNNAPKPAGSFAAANLHERCLKNIERSKYTKPTPVQRYAIPTIIAQRDLMACAQTGSGKTGAFLLPMITNLLNEGVSSETSCGGPVYPKVCILSPTRELTIQIFHEAKRFSYNTNIKPVVVYGGVSVNHQISRLEMGCHILVATPGRLDDFVKRGRINFKDLQYLVLDEADKMLDMGFGPHIEQIINNSEMPPKGRRVTLMFSATFPETIQQMAAKFLNDYLFLTVGRVGGTCSDVKQVIMEVQGSQKRNTLEQLLATSGTDRTLVFVERKKDADFLASFLSQRDYPATSLNADRSQQEREEALADFRRGKAPVLVATAVAARGLDINDVKHVINYDLPSDATEYVHRIGRTGRIGNKGLATSFFDAGRDQKLARGLVKLLSEAEQTVPDWLEETALKAVGTGYGADNGQFRDTRPRFGGNGGGYNGSGGGGGGGSAPQRKVVVDDDDEEW</sequence>
<dbReference type="SMART" id="SM00490">
    <property type="entry name" value="HELICc"/>
    <property type="match status" value="1"/>
</dbReference>
<dbReference type="SUPFAM" id="SSF57756">
    <property type="entry name" value="Retrovirus zinc finger-like domains"/>
    <property type="match status" value="1"/>
</dbReference>
<feature type="compositionally biased region" description="Gly residues" evidence="11">
    <location>
        <begin position="276"/>
        <end position="286"/>
    </location>
</feature>
<evidence type="ECO:0000256" key="3">
    <source>
        <dbReference type="ARBA" id="ARBA00022741"/>
    </source>
</evidence>
<feature type="domain" description="CCHC-type" evidence="13">
    <location>
        <begin position="420"/>
        <end position="433"/>
    </location>
</feature>
<keyword evidence="8" id="KW-0862">Zinc</keyword>
<evidence type="ECO:0000256" key="7">
    <source>
        <dbReference type="ARBA" id="ARBA00047984"/>
    </source>
</evidence>
<accession>W6AC35</accession>
<evidence type="ECO:0000259" key="16">
    <source>
        <dbReference type="PROSITE" id="PS51195"/>
    </source>
</evidence>
<comment type="catalytic activity">
    <reaction evidence="7">
        <text>ATP + H2O = ADP + phosphate + H(+)</text>
        <dbReference type="Rhea" id="RHEA:13065"/>
        <dbReference type="ChEBI" id="CHEBI:15377"/>
        <dbReference type="ChEBI" id="CHEBI:15378"/>
        <dbReference type="ChEBI" id="CHEBI:30616"/>
        <dbReference type="ChEBI" id="CHEBI:43474"/>
        <dbReference type="ChEBI" id="CHEBI:456216"/>
        <dbReference type="EC" id="3.6.4.13"/>
    </reaction>
</comment>
<feature type="compositionally biased region" description="Gly residues" evidence="11">
    <location>
        <begin position="217"/>
        <end position="226"/>
    </location>
</feature>
<feature type="region of interest" description="Disordered" evidence="11">
    <location>
        <begin position="884"/>
        <end position="932"/>
    </location>
</feature>
<dbReference type="Gene3D" id="3.40.50.300">
    <property type="entry name" value="P-loop containing nucleotide triphosphate hydrolases"/>
    <property type="match status" value="2"/>
</dbReference>
<dbReference type="FunFam" id="3.40.50.300:FF:000397">
    <property type="entry name" value="Probable ATP-dependent RNA helicase DDX4"/>
    <property type="match status" value="1"/>
</dbReference>
<dbReference type="CDD" id="cd00590">
    <property type="entry name" value="RRM_SF"/>
    <property type="match status" value="3"/>
</dbReference>
<keyword evidence="5" id="KW-0347">Helicase</keyword>
<dbReference type="PROSITE" id="PS51195">
    <property type="entry name" value="Q_MOTIF"/>
    <property type="match status" value="1"/>
</dbReference>
<evidence type="ECO:0000256" key="2">
    <source>
        <dbReference type="ARBA" id="ARBA00012552"/>
    </source>
</evidence>
<dbReference type="EMBL" id="KF790893">
    <property type="protein sequence ID" value="AHI50305.1"/>
    <property type="molecule type" value="mRNA"/>
</dbReference>
<dbReference type="SUPFAM" id="SSF52540">
    <property type="entry name" value="P-loop containing nucleoside triphosphate hydrolases"/>
    <property type="match status" value="1"/>
</dbReference>
<dbReference type="SMART" id="SM00487">
    <property type="entry name" value="DEXDc"/>
    <property type="match status" value="1"/>
</dbReference>
<feature type="domain" description="DEAD-box RNA helicase Q" evidence="16">
    <location>
        <begin position="490"/>
        <end position="518"/>
    </location>
</feature>
<dbReference type="PROSITE" id="PS51194">
    <property type="entry name" value="HELICASE_CTER"/>
    <property type="match status" value="1"/>
</dbReference>
<dbReference type="Pfam" id="PF00076">
    <property type="entry name" value="RRM_1"/>
    <property type="match status" value="3"/>
</dbReference>
<dbReference type="InterPro" id="IPR001650">
    <property type="entry name" value="Helicase_C-like"/>
</dbReference>
<dbReference type="PROSITE" id="PS00039">
    <property type="entry name" value="DEAD_ATP_HELICASE"/>
    <property type="match status" value="1"/>
</dbReference>
<evidence type="ECO:0000256" key="4">
    <source>
        <dbReference type="ARBA" id="ARBA00022801"/>
    </source>
</evidence>
<dbReference type="InterPro" id="IPR027417">
    <property type="entry name" value="P-loop_NTPase"/>
</dbReference>
<feature type="domain" description="Helicase C-terminal" evidence="15">
    <location>
        <begin position="732"/>
        <end position="877"/>
    </location>
</feature>
<dbReference type="InterPro" id="IPR011545">
    <property type="entry name" value="DEAD/DEAH_box_helicase_dom"/>
</dbReference>
<dbReference type="Pfam" id="PF00271">
    <property type="entry name" value="Helicase_C"/>
    <property type="match status" value="1"/>
</dbReference>
<feature type="compositionally biased region" description="Low complexity" evidence="11">
    <location>
        <begin position="227"/>
        <end position="238"/>
    </location>
</feature>
<organism evidence="17">
    <name type="scientific">Nanomia bijuga</name>
    <name type="common">Pelagic siphonophore</name>
    <name type="synonym">Physsophora bijuga</name>
    <dbReference type="NCBI Taxonomy" id="168759"/>
    <lineage>
        <taxon>Eukaryota</taxon>
        <taxon>Metazoa</taxon>
        <taxon>Cnidaria</taxon>
        <taxon>Hydrozoa</taxon>
        <taxon>Hydroidolina</taxon>
        <taxon>Siphonophorae</taxon>
        <taxon>Physonectae</taxon>
        <taxon>Agalmatidae</taxon>
        <taxon>Nanomia</taxon>
    </lineage>
</organism>
<dbReference type="InterPro" id="IPR000629">
    <property type="entry name" value="RNA-helicase_DEAD-box_CS"/>
</dbReference>
<evidence type="ECO:0000313" key="17">
    <source>
        <dbReference type="EMBL" id="AHI50305.1"/>
    </source>
</evidence>
<feature type="domain" description="Helicase ATP-binding" evidence="14">
    <location>
        <begin position="521"/>
        <end position="705"/>
    </location>
</feature>
<feature type="region of interest" description="Disordered" evidence="11">
    <location>
        <begin position="368"/>
        <end position="413"/>
    </location>
</feature>
<keyword evidence="9" id="KW-0694">RNA-binding</keyword>
<gene>
    <name evidence="17" type="primary">vasa-2</name>
</gene>
<dbReference type="CDD" id="cd18787">
    <property type="entry name" value="SF2_C_DEAD"/>
    <property type="match status" value="1"/>
</dbReference>